<dbReference type="Proteomes" id="UP000343317">
    <property type="component" value="Unassembled WGS sequence"/>
</dbReference>
<dbReference type="PANTHER" id="PTHR14136">
    <property type="entry name" value="BTB_POZ DOMAIN-CONTAINING PROTEIN KCTD9"/>
    <property type="match status" value="1"/>
</dbReference>
<dbReference type="PANTHER" id="PTHR14136:SF17">
    <property type="entry name" value="BTB_POZ DOMAIN-CONTAINING PROTEIN KCTD9"/>
    <property type="match status" value="1"/>
</dbReference>
<proteinExistence type="predicted"/>
<dbReference type="InterPro" id="IPR051082">
    <property type="entry name" value="Pentapeptide-BTB/POZ_domain"/>
</dbReference>
<dbReference type="InterPro" id="IPR018683">
    <property type="entry name" value="DUF2169"/>
</dbReference>
<dbReference type="Gene3D" id="2.160.20.80">
    <property type="entry name" value="E3 ubiquitin-protein ligase SopA"/>
    <property type="match status" value="2"/>
</dbReference>
<dbReference type="EMBL" id="CABPSM010000020">
    <property type="protein sequence ID" value="VVE52068.1"/>
    <property type="molecule type" value="Genomic_DNA"/>
</dbReference>
<dbReference type="Pfam" id="PF00805">
    <property type="entry name" value="Pentapeptide"/>
    <property type="match status" value="5"/>
</dbReference>
<accession>A0A5E4YUF3</accession>
<organism evidence="2 3">
    <name type="scientific">Pandoraea horticolens</name>
    <dbReference type="NCBI Taxonomy" id="2508298"/>
    <lineage>
        <taxon>Bacteria</taxon>
        <taxon>Pseudomonadati</taxon>
        <taxon>Pseudomonadota</taxon>
        <taxon>Betaproteobacteria</taxon>
        <taxon>Burkholderiales</taxon>
        <taxon>Burkholderiaceae</taxon>
        <taxon>Pandoraea</taxon>
    </lineage>
</organism>
<dbReference type="Pfam" id="PF09937">
    <property type="entry name" value="DUF2169"/>
    <property type="match status" value="1"/>
</dbReference>
<dbReference type="RefSeq" id="WP_150623645.1">
    <property type="nucleotide sequence ID" value="NZ_CABPSM010000020.1"/>
</dbReference>
<sequence>MRIAKPTDSLILLNAMAANGRPHVCVTLGYLIGADGKTMNERSAWQFLRTQFGQHVFDEGLKKTRGTFAVAGNAYSPAGTRASTLSVTARLGDISKTLKVYGERRWTRTRQGWRHTEPLPFDRMPVDLQHAYGGQDWPANPTGQGHCVDSQEIEGVLLPNVEWPAAPVLTPQDAPAPATFLPIPAGTPERQRLVGTTDEHWLRTRFPGFPDDTDSAWFDALAADQCISTYWRGDETFELIGMHAEKCTVAGRLPGLRPRLLWCLKPDIGRVREALLQLDTVWLFPNDERVLVLYRAFVETGESGGADAVEMFVHTESLTGPAETTAMLMKQWRPDGTEAERAAGRAVQGPNALAQADAVWAEISATHDEIVKEIKAKGGPAIQRLVVPPLARPAPGPDDTTQLNEEAIKGAVKRTTSGVEDEIRQTLKAAGVDVDGLFTSAERHSATARLPVHAFDAAALPPNFTQKNAAELADAESLERRITAEVASAHAATSPGLNPLAAPHRVLGAETLRAAHARGETVTRVRLEDADLSNMDLSDADLSGSEFVRCKLSGAKLVGAKLDDARLVECELDGVDARHASARRLLVSRCAGDRVGLASADLSDARFVQCGFAGADLSGARLQAAAFVKSSLAGANLMDVQGRRARFTASDLAGVDATRANLEAAILEDSPISGARFVEAYLRGASLWGVQGEALDFRRASMAGVRVGRASRLERSCFDEADLVCAGIEGAVLCGSTLRGARLDAALLADCDLSGTDARHCVARGADFSGSKMVGAEWSGANLMQASLRRCVVLDANFSHANLYEVDVRTARAERIAVPGALLTRCAWQELQV</sequence>
<feature type="domain" description="DUF2169" evidence="1">
    <location>
        <begin position="24"/>
        <end position="295"/>
    </location>
</feature>
<dbReference type="SUPFAM" id="SSF141571">
    <property type="entry name" value="Pentapeptide repeat-like"/>
    <property type="match status" value="2"/>
</dbReference>
<reference evidence="2 3" key="1">
    <citation type="submission" date="2019-08" db="EMBL/GenBank/DDBJ databases">
        <authorList>
            <person name="Peeters C."/>
        </authorList>
    </citation>
    <scope>NUCLEOTIDE SEQUENCE [LARGE SCALE GENOMIC DNA]</scope>
    <source>
        <strain evidence="2 3">LMG 31112</strain>
    </source>
</reference>
<evidence type="ECO:0000259" key="1">
    <source>
        <dbReference type="Pfam" id="PF09937"/>
    </source>
</evidence>
<dbReference type="InterPro" id="IPR001646">
    <property type="entry name" value="5peptide_repeat"/>
</dbReference>
<evidence type="ECO:0000313" key="3">
    <source>
        <dbReference type="Proteomes" id="UP000343317"/>
    </source>
</evidence>
<dbReference type="AlphaFoldDB" id="A0A5E4YUF3"/>
<evidence type="ECO:0000313" key="2">
    <source>
        <dbReference type="EMBL" id="VVE52068.1"/>
    </source>
</evidence>
<keyword evidence="3" id="KW-1185">Reference proteome</keyword>
<name>A0A5E4YUF3_9BURK</name>
<gene>
    <name evidence="2" type="primary">pipB2_3</name>
    <name evidence="2" type="ORF">PHO31112_04759</name>
</gene>
<protein>
    <submittedName>
        <fullName evidence="2">Secreted effector protein PipB2</fullName>
    </submittedName>
</protein>